<gene>
    <name evidence="2" type="ORF">NIES267_39830</name>
</gene>
<sequence>MNIFQKLQQGFQSFWQGIVRNFSPGNDDYPQSGVQPYEGETYKKR</sequence>
<evidence type="ECO:0000313" key="3">
    <source>
        <dbReference type="Proteomes" id="UP000218418"/>
    </source>
</evidence>
<evidence type="ECO:0000313" key="2">
    <source>
        <dbReference type="EMBL" id="BAY84487.1"/>
    </source>
</evidence>
<name>A0A1Z4LTC0_9CYAN</name>
<protein>
    <recommendedName>
        <fullName evidence="4">Isochorismate synthase</fullName>
    </recommendedName>
</protein>
<proteinExistence type="predicted"/>
<evidence type="ECO:0008006" key="4">
    <source>
        <dbReference type="Google" id="ProtNLM"/>
    </source>
</evidence>
<dbReference type="AlphaFoldDB" id="A0A1Z4LTC0"/>
<dbReference type="EMBL" id="AP018227">
    <property type="protein sequence ID" value="BAY84487.1"/>
    <property type="molecule type" value="Genomic_DNA"/>
</dbReference>
<dbReference type="Proteomes" id="UP000218418">
    <property type="component" value="Chromosome"/>
</dbReference>
<evidence type="ECO:0000256" key="1">
    <source>
        <dbReference type="SAM" id="MobiDB-lite"/>
    </source>
</evidence>
<feature type="region of interest" description="Disordered" evidence="1">
    <location>
        <begin position="23"/>
        <end position="45"/>
    </location>
</feature>
<organism evidence="2 3">
    <name type="scientific">Calothrix parasitica NIES-267</name>
    <dbReference type="NCBI Taxonomy" id="1973488"/>
    <lineage>
        <taxon>Bacteria</taxon>
        <taxon>Bacillati</taxon>
        <taxon>Cyanobacteriota</taxon>
        <taxon>Cyanophyceae</taxon>
        <taxon>Nostocales</taxon>
        <taxon>Calotrichaceae</taxon>
        <taxon>Calothrix</taxon>
    </lineage>
</organism>
<keyword evidence="3" id="KW-1185">Reference proteome</keyword>
<reference evidence="2 3" key="1">
    <citation type="submission" date="2017-06" db="EMBL/GenBank/DDBJ databases">
        <title>Genome sequencing of cyanobaciteial culture collection at National Institute for Environmental Studies (NIES).</title>
        <authorList>
            <person name="Hirose Y."/>
            <person name="Shimura Y."/>
            <person name="Fujisawa T."/>
            <person name="Nakamura Y."/>
            <person name="Kawachi M."/>
        </authorList>
    </citation>
    <scope>NUCLEOTIDE SEQUENCE [LARGE SCALE GENOMIC DNA]</scope>
    <source>
        <strain evidence="2 3">NIES-267</strain>
    </source>
</reference>
<accession>A0A1Z4LTC0</accession>